<organism evidence="1 2">
    <name type="scientific">Nannocystis pusilla</name>
    <dbReference type="NCBI Taxonomy" id="889268"/>
    <lineage>
        <taxon>Bacteria</taxon>
        <taxon>Pseudomonadati</taxon>
        <taxon>Myxococcota</taxon>
        <taxon>Polyangia</taxon>
        <taxon>Nannocystales</taxon>
        <taxon>Nannocystaceae</taxon>
        <taxon>Nannocystis</taxon>
    </lineage>
</organism>
<comment type="caution">
    <text evidence="1">The sequence shown here is derived from an EMBL/GenBank/DDBJ whole genome shotgun (WGS) entry which is preliminary data.</text>
</comment>
<dbReference type="Proteomes" id="UP001139031">
    <property type="component" value="Unassembled WGS sequence"/>
</dbReference>
<keyword evidence="2" id="KW-1185">Reference proteome</keyword>
<sequence length="272" mass="29232">MSLDLRGAARRADLRLERGALDELDELDRASAILTWRGRMLNEHVSARVFTALARQLERAGVRGDRPARVAAMVAEEWLHADRCAAVVEVLGGSPVIELPALPPVPEHEDADPLEAVLRNVISVSCLSETVAVALIDAERRSAGPPALQRLLAEILADEVGHARFGWRLLEDLAPSLSPALRERLADYLVIALDELATHELAHLPARPSPSRAAEAIGVCDGLAARRLFFATVNEVIVPGLQAAGLPALSAWRAAQEIGVWASSAASARYTD</sequence>
<accession>A0ABS7TQL5</accession>
<evidence type="ECO:0000313" key="2">
    <source>
        <dbReference type="Proteomes" id="UP001139031"/>
    </source>
</evidence>
<reference evidence="1" key="1">
    <citation type="submission" date="2021-08" db="EMBL/GenBank/DDBJ databases">
        <authorList>
            <person name="Stevens D.C."/>
        </authorList>
    </citation>
    <scope>NUCLEOTIDE SEQUENCE</scope>
    <source>
        <strain evidence="1">DSM 53165</strain>
    </source>
</reference>
<gene>
    <name evidence="1" type="ORF">K7C98_14720</name>
</gene>
<dbReference type="InterPro" id="IPR009078">
    <property type="entry name" value="Ferritin-like_SF"/>
</dbReference>
<dbReference type="CDD" id="cd00657">
    <property type="entry name" value="Ferritin_like"/>
    <property type="match status" value="1"/>
</dbReference>
<dbReference type="EMBL" id="JAIRAU010000016">
    <property type="protein sequence ID" value="MBZ5710510.1"/>
    <property type="molecule type" value="Genomic_DNA"/>
</dbReference>
<dbReference type="InterPro" id="IPR012348">
    <property type="entry name" value="RNR-like"/>
</dbReference>
<dbReference type="Gene3D" id="1.10.620.20">
    <property type="entry name" value="Ribonucleotide Reductase, subunit A"/>
    <property type="match status" value="1"/>
</dbReference>
<dbReference type="SUPFAM" id="SSF47240">
    <property type="entry name" value="Ferritin-like"/>
    <property type="match status" value="1"/>
</dbReference>
<name>A0ABS7TQL5_9BACT</name>
<dbReference type="RefSeq" id="WP_224192278.1">
    <property type="nucleotide sequence ID" value="NZ_JAIRAU010000016.1"/>
</dbReference>
<evidence type="ECO:0000313" key="1">
    <source>
        <dbReference type="EMBL" id="MBZ5710510.1"/>
    </source>
</evidence>
<proteinExistence type="predicted"/>
<protein>
    <submittedName>
        <fullName evidence="1">Ferritin-like domain-containing protein</fullName>
    </submittedName>
</protein>